<accession>A0A1V2I2U3</accession>
<dbReference type="Gene3D" id="1.10.10.10">
    <property type="entry name" value="Winged helix-like DNA-binding domain superfamily/Winged helix DNA-binding domain"/>
    <property type="match status" value="2"/>
</dbReference>
<dbReference type="PRINTS" id="PR00035">
    <property type="entry name" value="HTHGNTR"/>
</dbReference>
<dbReference type="PANTHER" id="PTHR43537:SF5">
    <property type="entry name" value="UXU OPERON TRANSCRIPTIONAL REGULATOR"/>
    <property type="match status" value="1"/>
</dbReference>
<dbReference type="InterPro" id="IPR036390">
    <property type="entry name" value="WH_DNA-bd_sf"/>
</dbReference>
<keyword evidence="7" id="KW-1185">Reference proteome</keyword>
<reference evidence="7" key="1">
    <citation type="submission" date="2016-10" db="EMBL/GenBank/DDBJ databases">
        <title>Frankia sp. NRRL B-16386 Genome sequencing.</title>
        <authorList>
            <person name="Ghodhbane-Gtari F."/>
            <person name="Swanson E."/>
            <person name="Gueddou A."/>
            <person name="Hezbri K."/>
            <person name="Ktari K."/>
            <person name="Nouioui I."/>
            <person name="Morris K."/>
            <person name="Simpson S."/>
            <person name="Abebe-Akele F."/>
            <person name="Thomas K."/>
            <person name="Gtari M."/>
            <person name="Tisa L.S."/>
        </authorList>
    </citation>
    <scope>NUCLEOTIDE SEQUENCE [LARGE SCALE GENOMIC DNA]</scope>
    <source>
        <strain evidence="7">NRRL B-16386</strain>
    </source>
</reference>
<keyword evidence="3" id="KW-0804">Transcription</keyword>
<dbReference type="PROSITE" id="PS50949">
    <property type="entry name" value="HTH_GNTR"/>
    <property type="match status" value="2"/>
</dbReference>
<keyword evidence="2" id="KW-0238">DNA-binding</keyword>
<dbReference type="SMART" id="SM00895">
    <property type="entry name" value="FCD"/>
    <property type="match status" value="2"/>
</dbReference>
<evidence type="ECO:0000259" key="5">
    <source>
        <dbReference type="PROSITE" id="PS50949"/>
    </source>
</evidence>
<dbReference type="Pfam" id="PF07729">
    <property type="entry name" value="FCD"/>
    <property type="match status" value="2"/>
</dbReference>
<comment type="caution">
    <text evidence="6">The sequence shown here is derived from an EMBL/GenBank/DDBJ whole genome shotgun (WGS) entry which is preliminary data.</text>
</comment>
<dbReference type="GO" id="GO:0003677">
    <property type="term" value="F:DNA binding"/>
    <property type="evidence" value="ECO:0007669"/>
    <property type="project" value="UniProtKB-KW"/>
</dbReference>
<dbReference type="EMBL" id="MOMC01000069">
    <property type="protein sequence ID" value="ONH24651.1"/>
    <property type="molecule type" value="Genomic_DNA"/>
</dbReference>
<feature type="region of interest" description="Disordered" evidence="4">
    <location>
        <begin position="1"/>
        <end position="24"/>
    </location>
</feature>
<organism evidence="6 7">
    <name type="scientific">Pseudofrankia asymbiotica</name>
    <dbReference type="NCBI Taxonomy" id="1834516"/>
    <lineage>
        <taxon>Bacteria</taxon>
        <taxon>Bacillati</taxon>
        <taxon>Actinomycetota</taxon>
        <taxon>Actinomycetes</taxon>
        <taxon>Frankiales</taxon>
        <taxon>Frankiaceae</taxon>
        <taxon>Pseudofrankia</taxon>
    </lineage>
</organism>
<evidence type="ECO:0000256" key="4">
    <source>
        <dbReference type="SAM" id="MobiDB-lite"/>
    </source>
</evidence>
<dbReference type="InterPro" id="IPR011711">
    <property type="entry name" value="GntR_C"/>
</dbReference>
<feature type="domain" description="HTH gntR-type" evidence="5">
    <location>
        <begin position="26"/>
        <end position="96"/>
    </location>
</feature>
<keyword evidence="1" id="KW-0805">Transcription regulation</keyword>
<evidence type="ECO:0000313" key="7">
    <source>
        <dbReference type="Proteomes" id="UP000188929"/>
    </source>
</evidence>
<dbReference type="AlphaFoldDB" id="A0A1V2I2U3"/>
<dbReference type="InterPro" id="IPR000524">
    <property type="entry name" value="Tscrpt_reg_HTH_GntR"/>
</dbReference>
<protein>
    <submittedName>
        <fullName evidence="6">GntR family transcriptional regulator</fullName>
    </submittedName>
</protein>
<dbReference type="GO" id="GO:0003700">
    <property type="term" value="F:DNA-binding transcription factor activity"/>
    <property type="evidence" value="ECO:0007669"/>
    <property type="project" value="InterPro"/>
</dbReference>
<name>A0A1V2I2U3_9ACTN</name>
<dbReference type="CDD" id="cd07377">
    <property type="entry name" value="WHTH_GntR"/>
    <property type="match status" value="2"/>
</dbReference>
<dbReference type="SMART" id="SM00345">
    <property type="entry name" value="HTH_GNTR"/>
    <property type="match status" value="2"/>
</dbReference>
<dbReference type="SUPFAM" id="SSF46785">
    <property type="entry name" value="Winged helix' DNA-binding domain"/>
    <property type="match status" value="2"/>
</dbReference>
<gene>
    <name evidence="6" type="ORF">BL253_29765</name>
</gene>
<dbReference type="PANTHER" id="PTHR43537">
    <property type="entry name" value="TRANSCRIPTIONAL REGULATOR, GNTR FAMILY"/>
    <property type="match status" value="1"/>
</dbReference>
<dbReference type="InterPro" id="IPR008920">
    <property type="entry name" value="TF_FadR/GntR_C"/>
</dbReference>
<dbReference type="OrthoDB" id="7989071at2"/>
<dbReference type="RefSeq" id="WP_076820711.1">
    <property type="nucleotide sequence ID" value="NZ_MOMC01000069.1"/>
</dbReference>
<evidence type="ECO:0000256" key="1">
    <source>
        <dbReference type="ARBA" id="ARBA00023015"/>
    </source>
</evidence>
<feature type="domain" description="HTH gntR-type" evidence="5">
    <location>
        <begin position="297"/>
        <end position="367"/>
    </location>
</feature>
<evidence type="ECO:0000313" key="6">
    <source>
        <dbReference type="EMBL" id="ONH24651.1"/>
    </source>
</evidence>
<evidence type="ECO:0000256" key="3">
    <source>
        <dbReference type="ARBA" id="ARBA00023163"/>
    </source>
</evidence>
<dbReference type="SUPFAM" id="SSF48008">
    <property type="entry name" value="GntR ligand-binding domain-like"/>
    <property type="match status" value="2"/>
</dbReference>
<evidence type="ECO:0000256" key="2">
    <source>
        <dbReference type="ARBA" id="ARBA00023125"/>
    </source>
</evidence>
<proteinExistence type="predicted"/>
<dbReference type="InterPro" id="IPR036388">
    <property type="entry name" value="WH-like_DNA-bd_sf"/>
</dbReference>
<sequence length="536" mass="56515">MTSAAAVTGRVPAAGTLRPPVRRGPQKIGHVLAADLRRQILRGTLAADARLPPETELMAAFGVSRDTLREALRILEAQSLLDIRRGRGGGAVVRRPGLTSAASYVALLLQLRGTTLEHLDEARSVLEPPAAGQLALRPGDDALDHLATLYDNERAAGDLLAFVTAVSTFDQAVTDLSGNRSIAVIAGILRMIHAGQVYTALDAVDPRSAERIGRRIVAAHGAFLAAARQRDAVAVNHAWSGYLLSTARLLVPRGRGRARIDVVPLWRAHSAGASAEGMSAGGASAGGAFAGAAAPPRRMAAIVANEIRARIAEGRLADGDRLPSLAGLAVEFGISRPTLREALRILEMESLLTLRAGDRAGAQVRHPSTQVAAELAGTVLEARQVTLADYFHAIRLFEPAMMELAAARIDDGSVAALRVLGAEMAAAADDIPRFSDAWRRAAAVAFGATGNPALSVVAEILQWVRLGTRPAVNVPPDDAWAAVTGRLVPLFAELVDALAARDPGRARECWAALLDVNVPFAESHGYAHRLMIDVID</sequence>
<dbReference type="STRING" id="1834516.BL253_29765"/>
<dbReference type="Pfam" id="PF00392">
    <property type="entry name" value="GntR"/>
    <property type="match status" value="2"/>
</dbReference>
<dbReference type="Proteomes" id="UP000188929">
    <property type="component" value="Unassembled WGS sequence"/>
</dbReference>
<dbReference type="Gene3D" id="1.20.120.530">
    <property type="entry name" value="GntR ligand-binding domain-like"/>
    <property type="match status" value="2"/>
</dbReference>